<gene>
    <name evidence="2" type="ORF">PPERSA_12624</name>
</gene>
<evidence type="ECO:0000259" key="1">
    <source>
        <dbReference type="Pfam" id="PF03109"/>
    </source>
</evidence>
<keyword evidence="2" id="KW-0808">Transferase</keyword>
<evidence type="ECO:0000313" key="3">
    <source>
        <dbReference type="Proteomes" id="UP000054937"/>
    </source>
</evidence>
<reference evidence="2 3" key="1">
    <citation type="journal article" date="2015" name="Sci. Rep.">
        <title>Genome of the facultative scuticociliatosis pathogen Pseudocohnilembus persalinus provides insight into its virulence through horizontal gene transfer.</title>
        <authorList>
            <person name="Xiong J."/>
            <person name="Wang G."/>
            <person name="Cheng J."/>
            <person name="Tian M."/>
            <person name="Pan X."/>
            <person name="Warren A."/>
            <person name="Jiang C."/>
            <person name="Yuan D."/>
            <person name="Miao W."/>
        </authorList>
    </citation>
    <scope>NUCLEOTIDE SEQUENCE [LARGE SCALE GENOMIC DNA]</scope>
    <source>
        <strain evidence="2">36N120E</strain>
    </source>
</reference>
<name>A0A0V0QCG9_PSEPJ</name>
<dbReference type="Proteomes" id="UP000054937">
    <property type="component" value="Unassembled WGS sequence"/>
</dbReference>
<dbReference type="EMBL" id="LDAU01000202">
    <property type="protein sequence ID" value="KRW99948.1"/>
    <property type="molecule type" value="Genomic_DNA"/>
</dbReference>
<dbReference type="AlphaFoldDB" id="A0A0V0QCG9"/>
<dbReference type="GO" id="GO:0016301">
    <property type="term" value="F:kinase activity"/>
    <property type="evidence" value="ECO:0007669"/>
    <property type="project" value="UniProtKB-KW"/>
</dbReference>
<accession>A0A0V0QCG9</accession>
<feature type="domain" description="ABC1 atypical kinase-like" evidence="1">
    <location>
        <begin position="26"/>
        <end position="230"/>
    </location>
</feature>
<protein>
    <submittedName>
        <fullName evidence="2">Protein kinase-like domain</fullName>
    </submittedName>
</protein>
<dbReference type="SUPFAM" id="SSF56112">
    <property type="entry name" value="Protein kinase-like (PK-like)"/>
    <property type="match status" value="1"/>
</dbReference>
<keyword evidence="3" id="KW-1185">Reference proteome</keyword>
<dbReference type="Pfam" id="PF03109">
    <property type="entry name" value="ABC1"/>
    <property type="match status" value="1"/>
</dbReference>
<keyword evidence="2" id="KW-0418">Kinase</keyword>
<evidence type="ECO:0000313" key="2">
    <source>
        <dbReference type="EMBL" id="KRW99948.1"/>
    </source>
</evidence>
<dbReference type="OrthoDB" id="427480at2759"/>
<dbReference type="PANTHER" id="PTHR45890">
    <property type="entry name" value="AARF DOMAIN CONTAINING KINASE 2 (PREDICTED)"/>
    <property type="match status" value="1"/>
</dbReference>
<proteinExistence type="predicted"/>
<dbReference type="InParanoid" id="A0A0V0QCG9"/>
<organism evidence="2 3">
    <name type="scientific">Pseudocohnilembus persalinus</name>
    <name type="common">Ciliate</name>
    <dbReference type="NCBI Taxonomy" id="266149"/>
    <lineage>
        <taxon>Eukaryota</taxon>
        <taxon>Sar</taxon>
        <taxon>Alveolata</taxon>
        <taxon>Ciliophora</taxon>
        <taxon>Intramacronucleata</taxon>
        <taxon>Oligohymenophorea</taxon>
        <taxon>Scuticociliatia</taxon>
        <taxon>Philasterida</taxon>
        <taxon>Pseudocohnilembidae</taxon>
        <taxon>Pseudocohnilembus</taxon>
    </lineage>
</organism>
<dbReference type="OMA" id="IPRLYSQ"/>
<sequence length="457" mass="53209">MIKLAQYGCHRPDLLNLELIENLKHLKENAPSHSFKETEKILKDNQIYDKIVEIDKNPIASGIIGQVYRAKIIQDDGSVKDVALKVRHPKILQNMNLDLHIIYAITNVLSKVSFLKWIRVPVTYEECQSILINQTDFRIEGNNTNKFYNNFYHLNKMIEIPKIYYQSEDVLVEEFMVDSLNVGEYIDKKDLKVNKRLAQIGINLFLKMLIYDNFIHADCHSGNIFVKKLNKNHENNNNILIHYKQRLDAMIYEVAKLVEYQLFKVYTFFFEMRQEKDPTNLPSIAERIKNLNKQYYQDLVQSAHEVIKSDSLEQNYSLVLLDCGMVTQLSQNDHKSIIKLVKAIITKDPVQSSINIQRMSTCDNKINYDYFQKDLEVIFQQIVDIPLQNINFGQMINQIVMKAQERKIVINASAAFLLSNIVVLEGLAKSLDPDVNIIGQALPYLINKRVVKYIFQE</sequence>
<dbReference type="PANTHER" id="PTHR45890:SF1">
    <property type="entry name" value="AARF DOMAIN CONTAINING KINASE 2"/>
    <property type="match status" value="1"/>
</dbReference>
<comment type="caution">
    <text evidence="2">The sequence shown here is derived from an EMBL/GenBank/DDBJ whole genome shotgun (WGS) entry which is preliminary data.</text>
</comment>
<dbReference type="InterPro" id="IPR011009">
    <property type="entry name" value="Kinase-like_dom_sf"/>
</dbReference>
<dbReference type="InterPro" id="IPR004147">
    <property type="entry name" value="ABC1_dom"/>
</dbReference>
<dbReference type="InterPro" id="IPR052402">
    <property type="entry name" value="ADCK_kinase"/>
</dbReference>